<feature type="transmembrane region" description="Helical" evidence="6">
    <location>
        <begin position="337"/>
        <end position="359"/>
    </location>
</feature>
<feature type="transmembrane region" description="Helical" evidence="6">
    <location>
        <begin position="20"/>
        <end position="40"/>
    </location>
</feature>
<dbReference type="GO" id="GO:0140359">
    <property type="term" value="F:ABC-type transporter activity"/>
    <property type="evidence" value="ECO:0007669"/>
    <property type="project" value="InterPro"/>
</dbReference>
<keyword evidence="2" id="KW-1003">Cell membrane</keyword>
<dbReference type="AlphaFoldDB" id="A0A2H0W6M9"/>
<evidence type="ECO:0000256" key="6">
    <source>
        <dbReference type="SAM" id="Phobius"/>
    </source>
</evidence>
<dbReference type="InterPro" id="IPR013525">
    <property type="entry name" value="ABC2_TM"/>
</dbReference>
<dbReference type="Gene3D" id="3.40.1710.10">
    <property type="entry name" value="abc type-2 transporter like domain"/>
    <property type="match status" value="1"/>
</dbReference>
<dbReference type="Pfam" id="PF12698">
    <property type="entry name" value="ABC2_membrane_3"/>
    <property type="match status" value="1"/>
</dbReference>
<protein>
    <submittedName>
        <fullName evidence="8">ABC transporter permease</fullName>
    </submittedName>
</protein>
<feature type="transmembrane region" description="Helical" evidence="6">
    <location>
        <begin position="248"/>
        <end position="267"/>
    </location>
</feature>
<feature type="transmembrane region" description="Helical" evidence="6">
    <location>
        <begin position="394"/>
        <end position="417"/>
    </location>
</feature>
<evidence type="ECO:0000259" key="7">
    <source>
        <dbReference type="Pfam" id="PF12698"/>
    </source>
</evidence>
<evidence type="ECO:0000313" key="8">
    <source>
        <dbReference type="EMBL" id="PIS07730.1"/>
    </source>
</evidence>
<feature type="transmembrane region" description="Helical" evidence="6">
    <location>
        <begin position="310"/>
        <end position="331"/>
    </location>
</feature>
<name>A0A2H0W6M9_9BACT</name>
<evidence type="ECO:0000256" key="1">
    <source>
        <dbReference type="ARBA" id="ARBA00004651"/>
    </source>
</evidence>
<evidence type="ECO:0000256" key="2">
    <source>
        <dbReference type="ARBA" id="ARBA00022475"/>
    </source>
</evidence>
<organism evidence="8 9">
    <name type="scientific">Candidatus Berkelbacteria bacterium CG10_big_fil_rev_8_21_14_0_10_43_13</name>
    <dbReference type="NCBI Taxonomy" id="1974514"/>
    <lineage>
        <taxon>Bacteria</taxon>
        <taxon>Candidatus Berkelbacteria</taxon>
    </lineage>
</organism>
<comment type="subcellular location">
    <subcellularLocation>
        <location evidence="1">Cell membrane</location>
        <topology evidence="1">Multi-pass membrane protein</topology>
    </subcellularLocation>
</comment>
<feature type="transmembrane region" description="Helical" evidence="6">
    <location>
        <begin position="205"/>
        <end position="227"/>
    </location>
</feature>
<dbReference type="Proteomes" id="UP000231382">
    <property type="component" value="Unassembled WGS sequence"/>
</dbReference>
<evidence type="ECO:0000256" key="3">
    <source>
        <dbReference type="ARBA" id="ARBA00022692"/>
    </source>
</evidence>
<keyword evidence="4 6" id="KW-1133">Transmembrane helix</keyword>
<keyword evidence="3 6" id="KW-0812">Transmembrane</keyword>
<comment type="caution">
    <text evidence="8">The sequence shown here is derived from an EMBL/GenBank/DDBJ whole genome shotgun (WGS) entry which is preliminary data.</text>
</comment>
<dbReference type="PANTHER" id="PTHR30294">
    <property type="entry name" value="MEMBRANE COMPONENT OF ABC TRANSPORTER YHHJ-RELATED"/>
    <property type="match status" value="1"/>
</dbReference>
<dbReference type="EMBL" id="PEZW01000014">
    <property type="protein sequence ID" value="PIS07730.1"/>
    <property type="molecule type" value="Genomic_DNA"/>
</dbReference>
<evidence type="ECO:0000256" key="4">
    <source>
        <dbReference type="ARBA" id="ARBA00022989"/>
    </source>
</evidence>
<keyword evidence="5 6" id="KW-0472">Membrane</keyword>
<gene>
    <name evidence="8" type="ORF">COT78_02050</name>
</gene>
<sequence>MTGQNMKKFLLLLKKELRELLTPQMIVPFVLIMVVFVVIGKTAGKQVASQASAQDEVLVLDHDTGQLSKIALGSAGQIAKITMAKTTNDAQFVSEMNKRQIALGVIIPADFSMSALNKSNATVKTYSTFKDFSLSASKKSSTLSSVVMMINDAVSNGLIQLNSPETNPIKLKNPVLAANFVSANGKTVEGSSAAVLGYISQQTNFVPVILFIVIVFAAQMIATAVATEKENKTLETLLSLPVSRKTIVSAKMIAAGLVSLLMAGIYMHGMKNFIGGIGSAATGSTTTGGNVSGIVYSLGLSLSATGYLELGVILFLGILLALAMAMILGAFSEDAKSAQSVITPLMVMVMIPYFATLLLDINQLSPLLRGILYAIPFSHIFLAAPNIIPGNTTFVLWGMLYLFVMFLIFVYVAAKIFSSDLILTMKLNFSKKKS</sequence>
<evidence type="ECO:0000256" key="5">
    <source>
        <dbReference type="ARBA" id="ARBA00023136"/>
    </source>
</evidence>
<feature type="transmembrane region" description="Helical" evidence="6">
    <location>
        <begin position="273"/>
        <end position="298"/>
    </location>
</feature>
<accession>A0A2H0W6M9</accession>
<dbReference type="GO" id="GO:0005886">
    <property type="term" value="C:plasma membrane"/>
    <property type="evidence" value="ECO:0007669"/>
    <property type="project" value="UniProtKB-SubCell"/>
</dbReference>
<feature type="domain" description="ABC-2 type transporter transmembrane" evidence="7">
    <location>
        <begin position="29"/>
        <end position="414"/>
    </location>
</feature>
<proteinExistence type="predicted"/>
<dbReference type="PANTHER" id="PTHR30294:SF29">
    <property type="entry name" value="MULTIDRUG ABC TRANSPORTER PERMEASE YBHS-RELATED"/>
    <property type="match status" value="1"/>
</dbReference>
<reference evidence="9" key="1">
    <citation type="submission" date="2017-09" db="EMBL/GenBank/DDBJ databases">
        <title>Depth-based differentiation of microbial function through sediment-hosted aquifers and enrichment of novel symbionts in the deep terrestrial subsurface.</title>
        <authorList>
            <person name="Probst A.J."/>
            <person name="Ladd B."/>
            <person name="Jarett J.K."/>
            <person name="Geller-Mcgrath D.E."/>
            <person name="Sieber C.M.K."/>
            <person name="Emerson J.B."/>
            <person name="Anantharaman K."/>
            <person name="Thomas B.C."/>
            <person name="Malmstrom R."/>
            <person name="Stieglmeier M."/>
            <person name="Klingl A."/>
            <person name="Woyke T."/>
            <person name="Ryan C.M."/>
            <person name="Banfield J.F."/>
        </authorList>
    </citation>
    <scope>NUCLEOTIDE SEQUENCE [LARGE SCALE GENOMIC DNA]</scope>
</reference>
<feature type="transmembrane region" description="Helical" evidence="6">
    <location>
        <begin position="371"/>
        <end position="388"/>
    </location>
</feature>
<dbReference type="InterPro" id="IPR051449">
    <property type="entry name" value="ABC-2_transporter_component"/>
</dbReference>
<evidence type="ECO:0000313" key="9">
    <source>
        <dbReference type="Proteomes" id="UP000231382"/>
    </source>
</evidence>